<dbReference type="GO" id="GO:0016884">
    <property type="term" value="F:carbon-nitrogen ligase activity, with glutamine as amido-N-donor"/>
    <property type="evidence" value="ECO:0007669"/>
    <property type="project" value="InterPro"/>
</dbReference>
<proteinExistence type="predicted"/>
<dbReference type="Gene3D" id="1.10.10.410">
    <property type="match status" value="1"/>
</dbReference>
<sequence length="150" mass="16682">MTSGTIKLRISEDVKSAMKARDKVRLAALRLMMAEFKRVEVDERVEIDDPRALEILDRMSKQRRDSLSQYKDAGRDDLVDQEQFELDVIAEYLPAQLSDGELGELIAAVIAETGAEGMADMGKVMGQLKPKVQGRADMGKISRQVKAALT</sequence>
<evidence type="ECO:0000313" key="1">
    <source>
        <dbReference type="EMBL" id="PDH36385.1"/>
    </source>
</evidence>
<dbReference type="GO" id="GO:0016740">
    <property type="term" value="F:transferase activity"/>
    <property type="evidence" value="ECO:0007669"/>
    <property type="project" value="UniProtKB-KW"/>
</dbReference>
<reference evidence="1 2" key="1">
    <citation type="submission" date="2017-08" db="EMBL/GenBank/DDBJ databases">
        <title>Fine stratification of microbial communities through a metagenomic profile of the photic zone.</title>
        <authorList>
            <person name="Haro-Moreno J.M."/>
            <person name="Lopez-Perez M."/>
            <person name="De La Torre J."/>
            <person name="Picazo A."/>
            <person name="Camacho A."/>
            <person name="Rodriguez-Valera F."/>
        </authorList>
    </citation>
    <scope>NUCLEOTIDE SEQUENCE [LARGE SCALE GENOMIC DNA]</scope>
    <source>
        <strain evidence="1">MED-G24</strain>
    </source>
</reference>
<protein>
    <submittedName>
        <fullName evidence="1">Glutamyl-tRNA amidotransferase</fullName>
    </submittedName>
</protein>
<dbReference type="InterPro" id="IPR003789">
    <property type="entry name" value="Asn/Gln_tRNA_amidoTrase-B-like"/>
</dbReference>
<gene>
    <name evidence="1" type="ORF">CNE99_09780</name>
</gene>
<dbReference type="InterPro" id="IPR019004">
    <property type="entry name" value="YqeY/Aim41"/>
</dbReference>
<dbReference type="EMBL" id="NTKD01000069">
    <property type="protein sequence ID" value="PDH36385.1"/>
    <property type="molecule type" value="Genomic_DNA"/>
</dbReference>
<dbReference type="PANTHER" id="PTHR28055">
    <property type="entry name" value="ALTERED INHERITANCE OF MITOCHONDRIA PROTEIN 41, MITOCHONDRIAL"/>
    <property type="match status" value="1"/>
</dbReference>
<organism evidence="1 2">
    <name type="scientific">OM182 bacterium MED-G24</name>
    <dbReference type="NCBI Taxonomy" id="1986255"/>
    <lineage>
        <taxon>Bacteria</taxon>
        <taxon>Pseudomonadati</taxon>
        <taxon>Pseudomonadota</taxon>
        <taxon>Gammaproteobacteria</taxon>
        <taxon>OMG group</taxon>
        <taxon>OM182 clade</taxon>
    </lineage>
</organism>
<dbReference type="Proteomes" id="UP000219327">
    <property type="component" value="Unassembled WGS sequence"/>
</dbReference>
<dbReference type="PANTHER" id="PTHR28055:SF1">
    <property type="entry name" value="ALTERED INHERITANCE OF MITOCHONDRIA PROTEIN 41, MITOCHONDRIAL"/>
    <property type="match status" value="1"/>
</dbReference>
<dbReference type="InterPro" id="IPR042184">
    <property type="entry name" value="YqeY/Aim41_N"/>
</dbReference>
<name>A0A2A5WIK7_9GAMM</name>
<evidence type="ECO:0000313" key="2">
    <source>
        <dbReference type="Proteomes" id="UP000219327"/>
    </source>
</evidence>
<dbReference type="SUPFAM" id="SSF89095">
    <property type="entry name" value="GatB/YqeY motif"/>
    <property type="match status" value="1"/>
</dbReference>
<dbReference type="Pfam" id="PF09424">
    <property type="entry name" value="YqeY"/>
    <property type="match status" value="1"/>
</dbReference>
<dbReference type="InterPro" id="IPR023168">
    <property type="entry name" value="GatB_Yqey_C_2"/>
</dbReference>
<comment type="caution">
    <text evidence="1">The sequence shown here is derived from an EMBL/GenBank/DDBJ whole genome shotgun (WGS) entry which is preliminary data.</text>
</comment>
<dbReference type="AlphaFoldDB" id="A0A2A5WIK7"/>
<accession>A0A2A5WIK7</accession>
<keyword evidence="1" id="KW-0808">Transferase</keyword>
<dbReference type="Gene3D" id="1.10.1510.10">
    <property type="entry name" value="Uncharacterised protein YqeY/AIM41 PF09424, N-terminal domain"/>
    <property type="match status" value="1"/>
</dbReference>